<proteinExistence type="predicted"/>
<evidence type="ECO:0000313" key="2">
    <source>
        <dbReference type="EMBL" id="TWF97312.1"/>
    </source>
</evidence>
<protein>
    <submittedName>
        <fullName evidence="2">Uncharacterized protein</fullName>
    </submittedName>
</protein>
<feature type="transmembrane region" description="Helical" evidence="1">
    <location>
        <begin position="222"/>
        <end position="246"/>
    </location>
</feature>
<evidence type="ECO:0000256" key="1">
    <source>
        <dbReference type="SAM" id="Phobius"/>
    </source>
</evidence>
<keyword evidence="1" id="KW-0472">Membrane</keyword>
<feature type="transmembrane region" description="Helical" evidence="1">
    <location>
        <begin position="61"/>
        <end position="86"/>
    </location>
</feature>
<sequence length="263" mass="27245">MIDERSTGVGMTGRMRPVRDALRVVGGNKRLLVLPLPAAVGLAGPTAGAIALELAVPSGTWVRAAVGVGNVLVLSVLGAYFSAVLIHAADDALSGRPVRLGSAYRRAARQWRVLLRWGLLGLLVNVALQMFRRALGSLLGELAATLLGELLGALWAVGSYLVLPAMVLDGVGIREATRRSTRALAESGGTVLRARWIFAVPVLLALLPALALTVLAVEAGDWPLTIAVLCAALVLVAGTAMLGATVSGVLRVRLYRATAVAAA</sequence>
<keyword evidence="1" id="KW-1133">Transmembrane helix</keyword>
<keyword evidence="1" id="KW-0812">Transmembrane</keyword>
<gene>
    <name evidence="2" type="ORF">FHX73_111092</name>
</gene>
<feature type="transmembrane region" description="Helical" evidence="1">
    <location>
        <begin position="113"/>
        <end position="131"/>
    </location>
</feature>
<keyword evidence="3" id="KW-1185">Reference proteome</keyword>
<evidence type="ECO:0000313" key="3">
    <source>
        <dbReference type="Proteomes" id="UP000317940"/>
    </source>
</evidence>
<accession>A0A561UD59</accession>
<dbReference type="AlphaFoldDB" id="A0A561UD59"/>
<feature type="transmembrane region" description="Helical" evidence="1">
    <location>
        <begin position="151"/>
        <end position="173"/>
    </location>
</feature>
<dbReference type="EMBL" id="VIWT01000001">
    <property type="protein sequence ID" value="TWF97312.1"/>
    <property type="molecule type" value="Genomic_DNA"/>
</dbReference>
<dbReference type="Proteomes" id="UP000317940">
    <property type="component" value="Unassembled WGS sequence"/>
</dbReference>
<organism evidence="2 3">
    <name type="scientific">Kitasatospora viridis</name>
    <dbReference type="NCBI Taxonomy" id="281105"/>
    <lineage>
        <taxon>Bacteria</taxon>
        <taxon>Bacillati</taxon>
        <taxon>Actinomycetota</taxon>
        <taxon>Actinomycetes</taxon>
        <taxon>Kitasatosporales</taxon>
        <taxon>Streptomycetaceae</taxon>
        <taxon>Kitasatospora</taxon>
    </lineage>
</organism>
<reference evidence="2 3" key="1">
    <citation type="submission" date="2019-06" db="EMBL/GenBank/DDBJ databases">
        <title>Sequencing the genomes of 1000 actinobacteria strains.</title>
        <authorList>
            <person name="Klenk H.-P."/>
        </authorList>
    </citation>
    <scope>NUCLEOTIDE SEQUENCE [LARGE SCALE GENOMIC DNA]</scope>
    <source>
        <strain evidence="2 3">DSM 44826</strain>
    </source>
</reference>
<feature type="transmembrane region" description="Helical" evidence="1">
    <location>
        <begin position="194"/>
        <end position="216"/>
    </location>
</feature>
<name>A0A561UD59_9ACTN</name>
<comment type="caution">
    <text evidence="2">The sequence shown here is derived from an EMBL/GenBank/DDBJ whole genome shotgun (WGS) entry which is preliminary data.</text>
</comment>